<evidence type="ECO:0008006" key="5">
    <source>
        <dbReference type="Google" id="ProtNLM"/>
    </source>
</evidence>
<dbReference type="OrthoDB" id="2269034at2759"/>
<evidence type="ECO:0000256" key="2">
    <source>
        <dbReference type="SAM" id="MobiDB-lite"/>
    </source>
</evidence>
<dbReference type="Proteomes" id="UP000077266">
    <property type="component" value="Unassembled WGS sequence"/>
</dbReference>
<sequence length="529" mass="59473">MSYLPLPTATETQATRALIDSHYDEIDAVKLEIQDLESEIEARVAKITRIHNAIAEKKSFIAPIRRLPFDVLSEIVVAAASDPETSVGALRTLSSLCRTWRDATLRTPRVWTNITYRRPKRRAGPSALHSVRDVRRWFLRSGTCPKDVAFLCHDIPLAKQQAIYELVLANVSSLRSLSIVVDDAEKEALQAIQKILSKPMPLLEHLDMTSQWRLLEPEADPLSIFSVPRLSSVALRMLSTSNRLPDIVRMQLRNLYLAFADVDPLLEVLRAGNDFPGLESLQIASLHNWSIDIVPFNLDLRVLYLGLHGQRSGPSFLSGVITPRLERLALRAVNSYASEMPTYDVAKMLGHVSRSHPPLRELHLQGYSPKSNHVIIDFLRNVPCLERLVLLAIKSSDDLCEALSTPQRRGGGWLCPRLTHLCIGNAYPTKAHKERVSRAGMLELARARSVATDVSTLRYVRLDTFELYSVGTAWQWGSEQPQDYDDALESSDPEPSKDDNDSIFPDASFPTAPSWWQVGVSPYRNYLDN</sequence>
<dbReference type="PANTHER" id="PTHR38926:SF5">
    <property type="entry name" value="F-BOX AND LEUCINE-RICH REPEAT PROTEIN 6"/>
    <property type="match status" value="1"/>
</dbReference>
<dbReference type="STRING" id="1314781.A0A166A1V8"/>
<dbReference type="InterPro" id="IPR032675">
    <property type="entry name" value="LRR_dom_sf"/>
</dbReference>
<gene>
    <name evidence="3" type="ORF">EXIGLDRAFT_773323</name>
</gene>
<evidence type="ECO:0000256" key="1">
    <source>
        <dbReference type="SAM" id="Coils"/>
    </source>
</evidence>
<evidence type="ECO:0000313" key="4">
    <source>
        <dbReference type="Proteomes" id="UP000077266"/>
    </source>
</evidence>
<organism evidence="3 4">
    <name type="scientific">Exidia glandulosa HHB12029</name>
    <dbReference type="NCBI Taxonomy" id="1314781"/>
    <lineage>
        <taxon>Eukaryota</taxon>
        <taxon>Fungi</taxon>
        <taxon>Dikarya</taxon>
        <taxon>Basidiomycota</taxon>
        <taxon>Agaricomycotina</taxon>
        <taxon>Agaricomycetes</taxon>
        <taxon>Auriculariales</taxon>
        <taxon>Exidiaceae</taxon>
        <taxon>Exidia</taxon>
    </lineage>
</organism>
<dbReference type="EMBL" id="KV426116">
    <property type="protein sequence ID" value="KZV87769.1"/>
    <property type="molecule type" value="Genomic_DNA"/>
</dbReference>
<dbReference type="Gene3D" id="3.80.10.10">
    <property type="entry name" value="Ribonuclease Inhibitor"/>
    <property type="match status" value="1"/>
</dbReference>
<reference evidence="3 4" key="1">
    <citation type="journal article" date="2016" name="Mol. Biol. Evol.">
        <title>Comparative Genomics of Early-Diverging Mushroom-Forming Fungi Provides Insights into the Origins of Lignocellulose Decay Capabilities.</title>
        <authorList>
            <person name="Nagy L.G."/>
            <person name="Riley R."/>
            <person name="Tritt A."/>
            <person name="Adam C."/>
            <person name="Daum C."/>
            <person name="Floudas D."/>
            <person name="Sun H."/>
            <person name="Yadav J.S."/>
            <person name="Pangilinan J."/>
            <person name="Larsson K.H."/>
            <person name="Matsuura K."/>
            <person name="Barry K."/>
            <person name="Labutti K."/>
            <person name="Kuo R."/>
            <person name="Ohm R.A."/>
            <person name="Bhattacharya S.S."/>
            <person name="Shirouzu T."/>
            <person name="Yoshinaga Y."/>
            <person name="Martin F.M."/>
            <person name="Grigoriev I.V."/>
            <person name="Hibbett D.S."/>
        </authorList>
    </citation>
    <scope>NUCLEOTIDE SEQUENCE [LARGE SCALE GENOMIC DNA]</scope>
    <source>
        <strain evidence="3 4">HHB12029</strain>
    </source>
</reference>
<keyword evidence="4" id="KW-1185">Reference proteome</keyword>
<feature type="compositionally biased region" description="Acidic residues" evidence="2">
    <location>
        <begin position="482"/>
        <end position="492"/>
    </location>
</feature>
<accession>A0A166A1V8</accession>
<dbReference type="PANTHER" id="PTHR38926">
    <property type="entry name" value="F-BOX DOMAIN CONTAINING PROTEIN, EXPRESSED"/>
    <property type="match status" value="1"/>
</dbReference>
<dbReference type="SUPFAM" id="SSF52047">
    <property type="entry name" value="RNI-like"/>
    <property type="match status" value="1"/>
</dbReference>
<feature type="region of interest" description="Disordered" evidence="2">
    <location>
        <begin position="482"/>
        <end position="510"/>
    </location>
</feature>
<keyword evidence="1" id="KW-0175">Coiled coil</keyword>
<feature type="coiled-coil region" evidence="1">
    <location>
        <begin position="19"/>
        <end position="46"/>
    </location>
</feature>
<proteinExistence type="predicted"/>
<name>A0A166A1V8_EXIGL</name>
<dbReference type="AlphaFoldDB" id="A0A166A1V8"/>
<protein>
    <recommendedName>
        <fullName evidence="5">F-box domain-containing protein</fullName>
    </recommendedName>
</protein>
<dbReference type="InParanoid" id="A0A166A1V8"/>
<evidence type="ECO:0000313" key="3">
    <source>
        <dbReference type="EMBL" id="KZV87769.1"/>
    </source>
</evidence>